<dbReference type="Pfam" id="PF03018">
    <property type="entry name" value="Dirigent"/>
    <property type="match status" value="1"/>
</dbReference>
<dbReference type="AlphaFoldDB" id="A0A022RI18"/>
<proteinExistence type="inferred from homology"/>
<name>A0A022RI18_ERYGU</name>
<protein>
    <recommendedName>
        <fullName evidence="1">Dirigent protein</fullName>
    </recommendedName>
</protein>
<comment type="similarity">
    <text evidence="1">Belongs to the plant dirigent protein family.</text>
</comment>
<evidence type="ECO:0000256" key="2">
    <source>
        <dbReference type="SAM" id="Phobius"/>
    </source>
</evidence>
<evidence type="ECO:0000313" key="3">
    <source>
        <dbReference type="EMBL" id="EYU40047.1"/>
    </source>
</evidence>
<comment type="subunit">
    <text evidence="1">Homodimer.</text>
</comment>
<gene>
    <name evidence="3" type="ORF">MIMGU_mgv11b016570mg</name>
</gene>
<keyword evidence="2" id="KW-0472">Membrane</keyword>
<comment type="subcellular location">
    <subcellularLocation>
        <location evidence="1">Secreted</location>
        <location evidence="1">Extracellular space</location>
        <location evidence="1">Apoplast</location>
    </subcellularLocation>
</comment>
<keyword evidence="4" id="KW-1185">Reference proteome</keyword>
<reference evidence="3 4" key="1">
    <citation type="journal article" date="2013" name="Proc. Natl. Acad. Sci. U.S.A.">
        <title>Fine-scale variation in meiotic recombination in Mimulus inferred from population shotgun sequencing.</title>
        <authorList>
            <person name="Hellsten U."/>
            <person name="Wright K.M."/>
            <person name="Jenkins J."/>
            <person name="Shu S."/>
            <person name="Yuan Y."/>
            <person name="Wessler S.R."/>
            <person name="Schmutz J."/>
            <person name="Willis J.H."/>
            <person name="Rokhsar D.S."/>
        </authorList>
    </citation>
    <scope>NUCLEOTIDE SEQUENCE [LARGE SCALE GENOMIC DNA]</scope>
    <source>
        <strain evidence="4">cv. DUN x IM62</strain>
    </source>
</reference>
<dbReference type="InterPro" id="IPR004265">
    <property type="entry name" value="Dirigent"/>
</dbReference>
<dbReference type="PANTHER" id="PTHR46442:SF6">
    <property type="entry name" value="DIRIGENT PROTEIN 5"/>
    <property type="match status" value="1"/>
</dbReference>
<keyword evidence="2" id="KW-1133">Transmembrane helix</keyword>
<keyword evidence="2" id="KW-0812">Transmembrane</keyword>
<dbReference type="PANTHER" id="PTHR46442">
    <property type="entry name" value="DIRIGENT PROTEIN"/>
    <property type="match status" value="1"/>
</dbReference>
<organism evidence="3 4">
    <name type="scientific">Erythranthe guttata</name>
    <name type="common">Yellow monkey flower</name>
    <name type="synonym">Mimulus guttatus</name>
    <dbReference type="NCBI Taxonomy" id="4155"/>
    <lineage>
        <taxon>Eukaryota</taxon>
        <taxon>Viridiplantae</taxon>
        <taxon>Streptophyta</taxon>
        <taxon>Embryophyta</taxon>
        <taxon>Tracheophyta</taxon>
        <taxon>Spermatophyta</taxon>
        <taxon>Magnoliopsida</taxon>
        <taxon>eudicotyledons</taxon>
        <taxon>Gunneridae</taxon>
        <taxon>Pentapetalae</taxon>
        <taxon>asterids</taxon>
        <taxon>lamiids</taxon>
        <taxon>Lamiales</taxon>
        <taxon>Phrymaceae</taxon>
        <taxon>Erythranthe</taxon>
    </lineage>
</organism>
<dbReference type="Proteomes" id="UP000030748">
    <property type="component" value="Unassembled WGS sequence"/>
</dbReference>
<keyword evidence="1" id="KW-0964">Secreted</keyword>
<comment type="function">
    <text evidence="1">Dirigent proteins impart stereoselectivity on the phenoxy radical-coupling reaction, yielding optically active lignans from two molecules of coniferyl alcohol in the biosynthesis of lignans, flavonolignans, and alkaloids and thus plays a central role in plant secondary metabolism.</text>
</comment>
<evidence type="ECO:0000256" key="1">
    <source>
        <dbReference type="RuleBase" id="RU363099"/>
    </source>
</evidence>
<sequence>MPGGVQIEVGRCQYMHVKHILPSMGYISHMVFVPSLVLALNPKKPCKRIVLYYHDILFNGTDAANTTSTMITNGSRALGSEFVMMVVVFDDPLTETVIFGHPIEAARAQGFYFYDRKKLIVHGLPTT</sequence>
<dbReference type="GO" id="GO:0048046">
    <property type="term" value="C:apoplast"/>
    <property type="evidence" value="ECO:0007669"/>
    <property type="project" value="UniProtKB-SubCell"/>
</dbReference>
<dbReference type="EMBL" id="KI630433">
    <property type="protein sequence ID" value="EYU40047.1"/>
    <property type="molecule type" value="Genomic_DNA"/>
</dbReference>
<keyword evidence="1" id="KW-0052">Apoplast</keyword>
<feature type="transmembrane region" description="Helical" evidence="2">
    <location>
        <begin position="20"/>
        <end position="40"/>
    </location>
</feature>
<dbReference type="STRING" id="4155.A0A022RI18"/>
<evidence type="ECO:0000313" key="4">
    <source>
        <dbReference type="Proteomes" id="UP000030748"/>
    </source>
</evidence>
<accession>A0A022RI18</accession>
<dbReference type="eggNOG" id="ENOG502RXV9">
    <property type="taxonomic scope" value="Eukaryota"/>
</dbReference>